<dbReference type="RefSeq" id="WP_087862015.1">
    <property type="nucleotide sequence ID" value="NZ_LT859958.1"/>
</dbReference>
<dbReference type="PANTHER" id="PTHR34039">
    <property type="entry name" value="UPF0102 PROTEIN YRAN"/>
    <property type="match status" value="1"/>
</dbReference>
<dbReference type="Pfam" id="PF02021">
    <property type="entry name" value="UPF0102"/>
    <property type="match status" value="1"/>
</dbReference>
<protein>
    <recommendedName>
        <fullName evidence="2">UPF0102 protein CFX1CAM_1078</fullName>
    </recommendedName>
</protein>
<comment type="similarity">
    <text evidence="1 2">Belongs to the UPF0102 family.</text>
</comment>
<evidence type="ECO:0000313" key="4">
    <source>
        <dbReference type="Proteomes" id="UP000195514"/>
    </source>
</evidence>
<dbReference type="KEGG" id="abat:CFX1CAM_1078"/>
<dbReference type="NCBIfam" id="NF009154">
    <property type="entry name" value="PRK12497.3-3"/>
    <property type="match status" value="1"/>
</dbReference>
<evidence type="ECO:0000256" key="1">
    <source>
        <dbReference type="ARBA" id="ARBA00006738"/>
    </source>
</evidence>
<evidence type="ECO:0000256" key="2">
    <source>
        <dbReference type="HAMAP-Rule" id="MF_00048"/>
    </source>
</evidence>
<dbReference type="Proteomes" id="UP000195514">
    <property type="component" value="Chromosome I"/>
</dbReference>
<dbReference type="EMBL" id="LT859958">
    <property type="protein sequence ID" value="SMX54143.1"/>
    <property type="molecule type" value="Genomic_DNA"/>
</dbReference>
<name>A0A1Y6K3A9_9CHLR</name>
<dbReference type="NCBIfam" id="NF009150">
    <property type="entry name" value="PRK12497.1-3"/>
    <property type="match status" value="1"/>
</dbReference>
<organism evidence="3 4">
    <name type="scientific">Candidatus Brevifilum fermentans</name>
    <dbReference type="NCBI Taxonomy" id="1986204"/>
    <lineage>
        <taxon>Bacteria</taxon>
        <taxon>Bacillati</taxon>
        <taxon>Chloroflexota</taxon>
        <taxon>Anaerolineae</taxon>
        <taxon>Anaerolineales</taxon>
        <taxon>Anaerolineaceae</taxon>
        <taxon>Candidatus Brevifilum</taxon>
    </lineage>
</organism>
<keyword evidence="4" id="KW-1185">Reference proteome</keyword>
<dbReference type="HAMAP" id="MF_00048">
    <property type="entry name" value="UPF0102"/>
    <property type="match status" value="1"/>
</dbReference>
<dbReference type="InterPro" id="IPR011856">
    <property type="entry name" value="tRNA_endonuc-like_dom_sf"/>
</dbReference>
<dbReference type="SUPFAM" id="SSF52980">
    <property type="entry name" value="Restriction endonuclease-like"/>
    <property type="match status" value="1"/>
</dbReference>
<dbReference type="AlphaFoldDB" id="A0A1Y6K3A9"/>
<dbReference type="Gene3D" id="3.40.1350.10">
    <property type="match status" value="1"/>
</dbReference>
<sequence length="119" mass="13516">MTYQKRIGKIGEAIAAKHLASKGYQILDQNFTSRFGEIDLVALDKDCVAFVEVKTRTSVGFGHPEESITESKLEKLENTALLWLEAHPEAPDDWRIDVIAILLDHQDNLRELKHFVNTI</sequence>
<evidence type="ECO:0000313" key="3">
    <source>
        <dbReference type="EMBL" id="SMX54143.1"/>
    </source>
</evidence>
<gene>
    <name evidence="3" type="ORF">CFX1CAM_1078</name>
</gene>
<accession>A0A1Y6K3A9</accession>
<dbReference type="NCBIfam" id="TIGR00252">
    <property type="entry name" value="YraN family protein"/>
    <property type="match status" value="1"/>
</dbReference>
<reference evidence="4" key="1">
    <citation type="submission" date="2017-05" db="EMBL/GenBank/DDBJ databases">
        <authorList>
            <person name="Kirkegaard R."/>
            <person name="Mcilroy J S."/>
        </authorList>
    </citation>
    <scope>NUCLEOTIDE SEQUENCE [LARGE SCALE GENOMIC DNA]</scope>
</reference>
<proteinExistence type="inferred from homology"/>
<dbReference type="InterPro" id="IPR003509">
    <property type="entry name" value="UPF0102_YraN-like"/>
</dbReference>
<dbReference type="GO" id="GO:0003676">
    <property type="term" value="F:nucleic acid binding"/>
    <property type="evidence" value="ECO:0007669"/>
    <property type="project" value="InterPro"/>
</dbReference>
<dbReference type="InterPro" id="IPR011335">
    <property type="entry name" value="Restrct_endonuc-II-like"/>
</dbReference>
<dbReference type="OrthoDB" id="9802516at2"/>
<dbReference type="CDD" id="cd20736">
    <property type="entry name" value="PoNe_Nuclease"/>
    <property type="match status" value="1"/>
</dbReference>
<dbReference type="PANTHER" id="PTHR34039:SF1">
    <property type="entry name" value="UPF0102 PROTEIN YRAN"/>
    <property type="match status" value="1"/>
</dbReference>